<dbReference type="Gene3D" id="3.40.50.300">
    <property type="entry name" value="P-loop containing nucleotide triphosphate hydrolases"/>
    <property type="match status" value="1"/>
</dbReference>
<feature type="transmembrane region" description="Helical" evidence="12">
    <location>
        <begin position="202"/>
        <end position="224"/>
    </location>
</feature>
<keyword evidence="5 12" id="KW-0812">Transmembrane</keyword>
<organism evidence="16 17">
    <name type="scientific">Maribellus luteus</name>
    <dbReference type="NCBI Taxonomy" id="2305463"/>
    <lineage>
        <taxon>Bacteria</taxon>
        <taxon>Pseudomonadati</taxon>
        <taxon>Bacteroidota</taxon>
        <taxon>Bacteroidia</taxon>
        <taxon>Marinilabiliales</taxon>
        <taxon>Prolixibacteraceae</taxon>
        <taxon>Maribellus</taxon>
    </lineage>
</organism>
<dbReference type="InterPro" id="IPR039421">
    <property type="entry name" value="Type_1_exporter"/>
</dbReference>
<dbReference type="OrthoDB" id="9760358at2"/>
<feature type="domain" description="ABC transmembrane type-1" evidence="14">
    <location>
        <begin position="164"/>
        <end position="443"/>
    </location>
</feature>
<dbReference type="NCBIfam" id="TIGR01193">
    <property type="entry name" value="bacteriocin_ABC"/>
    <property type="match status" value="1"/>
</dbReference>
<dbReference type="InterPro" id="IPR005074">
    <property type="entry name" value="Peptidase_C39"/>
</dbReference>
<evidence type="ECO:0000256" key="9">
    <source>
        <dbReference type="ARBA" id="ARBA00022967"/>
    </source>
</evidence>
<keyword evidence="10 12" id="KW-1133">Transmembrane helix</keyword>
<feature type="transmembrane region" description="Helical" evidence="12">
    <location>
        <begin position="276"/>
        <end position="296"/>
    </location>
</feature>
<evidence type="ECO:0000256" key="3">
    <source>
        <dbReference type="ARBA" id="ARBA00022475"/>
    </source>
</evidence>
<proteinExistence type="predicted"/>
<keyword evidence="11 12" id="KW-0472">Membrane</keyword>
<evidence type="ECO:0000256" key="4">
    <source>
        <dbReference type="ARBA" id="ARBA00022670"/>
    </source>
</evidence>
<keyword evidence="7" id="KW-0378">Hydrolase</keyword>
<dbReference type="FunFam" id="3.40.50.300:FF:000218">
    <property type="entry name" value="Multidrug ABC transporter ATP-binding protein"/>
    <property type="match status" value="1"/>
</dbReference>
<dbReference type="InterPro" id="IPR003593">
    <property type="entry name" value="AAA+_ATPase"/>
</dbReference>
<dbReference type="CDD" id="cd02418">
    <property type="entry name" value="Peptidase_C39B"/>
    <property type="match status" value="1"/>
</dbReference>
<feature type="transmembrane region" description="Helical" evidence="12">
    <location>
        <begin position="160"/>
        <end position="182"/>
    </location>
</feature>
<feature type="domain" description="ABC transporter" evidence="13">
    <location>
        <begin position="476"/>
        <end position="711"/>
    </location>
</feature>
<evidence type="ECO:0000256" key="7">
    <source>
        <dbReference type="ARBA" id="ARBA00022801"/>
    </source>
</evidence>
<dbReference type="InterPro" id="IPR027417">
    <property type="entry name" value="P-loop_NTPase"/>
</dbReference>
<reference evidence="16 17" key="1">
    <citation type="submission" date="2018-08" db="EMBL/GenBank/DDBJ databases">
        <title>Pallidiluteibacterium maritimus gen. nov., sp. nov., isolated from coastal sediment.</title>
        <authorList>
            <person name="Zhou L.Y."/>
        </authorList>
    </citation>
    <scope>NUCLEOTIDE SEQUENCE [LARGE SCALE GENOMIC DNA]</scope>
    <source>
        <strain evidence="16 17">XSD2</strain>
    </source>
</reference>
<sequence length="737" mass="82145">MNIKVKQRDITDCGAACLASVAAHYRLKLPVSRIRQWAGTDKKGTNAWGLIKAAEKMGMTAKGVRATPDALPEIPLPAIAHVVVKEKLQHYVVIYKVTPAYVEKMDPGTGKLEKQAIEEFNKEWTGVLILLSPSGGFKAGNEKVSNLKRFMFLLHPHKKVLAQALFGAVIFTVLGLSTSIYIQKITDHVLINGNNNLLTLLSVVMIVILLLQIFIGVMQTVFVLKTGQLIDARLILGYYKHLLKLPQRFFDTMRTGEIVSRINDAVKIRAFINDTMISFIVNIFIVVFAFSLMFIYNWKLALIMLLVIPLYLAIYLITNYLNKKRERKIMEQAADLEAQLVESINSEKTIKQLGIEEFTNLKTEVRFISLLQSAYKSGLNSVFSGNSSMFVSRIFTIILLWAGSIFVLRQEITPGELMSFYALIGYFTGPVSSLISMNKTYQNATIAADRLFEIMDLEQEADDDLVDAATAQLGDIVFDNVSFSYGTRVDVFEGFNITFKQGEIAAIIGESGSGKTTIAALLQKLYPLSEGTIFIGNTNLKYFSNQSLRQVVGIVPQNLDLFTGRVIDNIAVGEFTPDMPRVLEICRQLGMIDFIEKLPAGFNTLVGEHGATLSGGQKQRLAIARALYRNPQILIMDEATSSLDSEAEYHVQQTIQQLKDEGKTILIIAHRLSTVLLADNIVVLENGKLIEQGNHAELYAQQGKYFDLWQKQMPDSFLISPKVGEIGDANNLNTQNL</sequence>
<keyword evidence="17" id="KW-1185">Reference proteome</keyword>
<keyword evidence="9" id="KW-1278">Translocase</keyword>
<dbReference type="SMART" id="SM00382">
    <property type="entry name" value="AAA"/>
    <property type="match status" value="1"/>
</dbReference>
<dbReference type="PROSITE" id="PS50929">
    <property type="entry name" value="ABC_TM1F"/>
    <property type="match status" value="1"/>
</dbReference>
<dbReference type="InterPro" id="IPR011527">
    <property type="entry name" value="ABC1_TM_dom"/>
</dbReference>
<dbReference type="CDD" id="cd18570">
    <property type="entry name" value="ABC_6TM_PCAT1_LagD_like"/>
    <property type="match status" value="1"/>
</dbReference>
<dbReference type="InterPro" id="IPR017871">
    <property type="entry name" value="ABC_transporter-like_CS"/>
</dbReference>
<gene>
    <name evidence="16" type="ORF">D1614_19580</name>
</gene>
<keyword evidence="3" id="KW-1003">Cell membrane</keyword>
<dbReference type="EMBL" id="QWGR01000016">
    <property type="protein sequence ID" value="RIJ46175.1"/>
    <property type="molecule type" value="Genomic_DNA"/>
</dbReference>
<evidence type="ECO:0000256" key="8">
    <source>
        <dbReference type="ARBA" id="ARBA00022840"/>
    </source>
</evidence>
<dbReference type="SUPFAM" id="SSF52540">
    <property type="entry name" value="P-loop containing nucleoside triphosphate hydrolases"/>
    <property type="match status" value="1"/>
</dbReference>
<evidence type="ECO:0000256" key="11">
    <source>
        <dbReference type="ARBA" id="ARBA00023136"/>
    </source>
</evidence>
<evidence type="ECO:0000259" key="14">
    <source>
        <dbReference type="PROSITE" id="PS50929"/>
    </source>
</evidence>
<dbReference type="InterPro" id="IPR003439">
    <property type="entry name" value="ABC_transporter-like_ATP-bd"/>
</dbReference>
<dbReference type="RefSeq" id="WP_119439680.1">
    <property type="nucleotide sequence ID" value="NZ_QWGR01000016.1"/>
</dbReference>
<evidence type="ECO:0000313" key="17">
    <source>
        <dbReference type="Proteomes" id="UP000265926"/>
    </source>
</evidence>
<dbReference type="PROSITE" id="PS00211">
    <property type="entry name" value="ABC_TRANSPORTER_1"/>
    <property type="match status" value="1"/>
</dbReference>
<keyword evidence="4" id="KW-0645">Protease</keyword>
<feature type="transmembrane region" description="Helical" evidence="12">
    <location>
        <begin position="302"/>
        <end position="321"/>
    </location>
</feature>
<dbReference type="Pfam" id="PF00664">
    <property type="entry name" value="ABC_membrane"/>
    <property type="match status" value="1"/>
</dbReference>
<evidence type="ECO:0000256" key="12">
    <source>
        <dbReference type="SAM" id="Phobius"/>
    </source>
</evidence>
<dbReference type="Proteomes" id="UP000265926">
    <property type="component" value="Unassembled WGS sequence"/>
</dbReference>
<keyword evidence="6" id="KW-0547">Nucleotide-binding</keyword>
<dbReference type="PROSITE" id="PS50893">
    <property type="entry name" value="ABC_TRANSPORTER_2"/>
    <property type="match status" value="1"/>
</dbReference>
<dbReference type="AlphaFoldDB" id="A0A399SVR9"/>
<dbReference type="GO" id="GO:0016887">
    <property type="term" value="F:ATP hydrolysis activity"/>
    <property type="evidence" value="ECO:0007669"/>
    <property type="project" value="InterPro"/>
</dbReference>
<protein>
    <submittedName>
        <fullName evidence="16">Peptidase domain-containing ABC transporter</fullName>
    </submittedName>
</protein>
<evidence type="ECO:0000259" key="13">
    <source>
        <dbReference type="PROSITE" id="PS50893"/>
    </source>
</evidence>
<feature type="transmembrane region" description="Helical" evidence="12">
    <location>
        <begin position="390"/>
        <end position="408"/>
    </location>
</feature>
<dbReference type="Pfam" id="PF03412">
    <property type="entry name" value="Peptidase_C39"/>
    <property type="match status" value="1"/>
</dbReference>
<comment type="subcellular location">
    <subcellularLocation>
        <location evidence="1">Cell membrane</location>
        <topology evidence="1">Multi-pass membrane protein</topology>
    </subcellularLocation>
</comment>
<evidence type="ECO:0000256" key="6">
    <source>
        <dbReference type="ARBA" id="ARBA00022741"/>
    </source>
</evidence>
<dbReference type="GO" id="GO:0005524">
    <property type="term" value="F:ATP binding"/>
    <property type="evidence" value="ECO:0007669"/>
    <property type="project" value="UniProtKB-KW"/>
</dbReference>
<feature type="domain" description="Peptidase C39" evidence="15">
    <location>
        <begin position="7"/>
        <end position="131"/>
    </location>
</feature>
<dbReference type="Gene3D" id="3.90.70.10">
    <property type="entry name" value="Cysteine proteinases"/>
    <property type="match status" value="1"/>
</dbReference>
<dbReference type="GO" id="GO:0015421">
    <property type="term" value="F:ABC-type oligopeptide transporter activity"/>
    <property type="evidence" value="ECO:0007669"/>
    <property type="project" value="TreeGrafter"/>
</dbReference>
<evidence type="ECO:0000313" key="16">
    <source>
        <dbReference type="EMBL" id="RIJ46175.1"/>
    </source>
</evidence>
<dbReference type="GO" id="GO:0008234">
    <property type="term" value="F:cysteine-type peptidase activity"/>
    <property type="evidence" value="ECO:0007669"/>
    <property type="project" value="InterPro"/>
</dbReference>
<dbReference type="SUPFAM" id="SSF90123">
    <property type="entry name" value="ABC transporter transmembrane region"/>
    <property type="match status" value="1"/>
</dbReference>
<evidence type="ECO:0000256" key="2">
    <source>
        <dbReference type="ARBA" id="ARBA00022448"/>
    </source>
</evidence>
<evidence type="ECO:0000256" key="5">
    <source>
        <dbReference type="ARBA" id="ARBA00022692"/>
    </source>
</evidence>
<dbReference type="PANTHER" id="PTHR43394">
    <property type="entry name" value="ATP-DEPENDENT PERMEASE MDL1, MITOCHONDRIAL"/>
    <property type="match status" value="1"/>
</dbReference>
<keyword evidence="2" id="KW-0813">Transport</keyword>
<dbReference type="GO" id="GO:0006508">
    <property type="term" value="P:proteolysis"/>
    <property type="evidence" value="ECO:0007669"/>
    <property type="project" value="UniProtKB-KW"/>
</dbReference>
<dbReference type="Gene3D" id="1.20.1560.10">
    <property type="entry name" value="ABC transporter type 1, transmembrane domain"/>
    <property type="match status" value="1"/>
</dbReference>
<evidence type="ECO:0000256" key="1">
    <source>
        <dbReference type="ARBA" id="ARBA00004651"/>
    </source>
</evidence>
<dbReference type="InterPro" id="IPR036640">
    <property type="entry name" value="ABC1_TM_sf"/>
</dbReference>
<feature type="transmembrane region" description="Helical" evidence="12">
    <location>
        <begin position="420"/>
        <end position="437"/>
    </location>
</feature>
<dbReference type="PANTHER" id="PTHR43394:SF1">
    <property type="entry name" value="ATP-BINDING CASSETTE SUB-FAMILY B MEMBER 10, MITOCHONDRIAL"/>
    <property type="match status" value="1"/>
</dbReference>
<evidence type="ECO:0000259" key="15">
    <source>
        <dbReference type="PROSITE" id="PS50990"/>
    </source>
</evidence>
<keyword evidence="8" id="KW-0067">ATP-binding</keyword>
<comment type="caution">
    <text evidence="16">The sequence shown here is derived from an EMBL/GenBank/DDBJ whole genome shotgun (WGS) entry which is preliminary data.</text>
</comment>
<dbReference type="PROSITE" id="PS50990">
    <property type="entry name" value="PEPTIDASE_C39"/>
    <property type="match status" value="1"/>
</dbReference>
<evidence type="ECO:0000256" key="10">
    <source>
        <dbReference type="ARBA" id="ARBA00022989"/>
    </source>
</evidence>
<dbReference type="GO" id="GO:0005886">
    <property type="term" value="C:plasma membrane"/>
    <property type="evidence" value="ECO:0007669"/>
    <property type="project" value="UniProtKB-SubCell"/>
</dbReference>
<dbReference type="GO" id="GO:0043214">
    <property type="term" value="F:ABC-type bacteriocin transporter activity"/>
    <property type="evidence" value="ECO:0007669"/>
    <property type="project" value="InterPro"/>
</dbReference>
<dbReference type="Pfam" id="PF00005">
    <property type="entry name" value="ABC_tran"/>
    <property type="match status" value="1"/>
</dbReference>
<dbReference type="InterPro" id="IPR005897">
    <property type="entry name" value="Pept_C39_ABC_bacteriocin"/>
</dbReference>
<accession>A0A399SVR9</accession>
<name>A0A399SVR9_9BACT</name>